<dbReference type="PANTHER" id="PTHR13847">
    <property type="entry name" value="SARCOSINE DEHYDROGENASE-RELATED"/>
    <property type="match status" value="1"/>
</dbReference>
<evidence type="ECO:0000313" key="4">
    <source>
        <dbReference type="Proteomes" id="UP001140949"/>
    </source>
</evidence>
<accession>A0AAX6IBW1</accession>
<dbReference type="GO" id="GO:0005737">
    <property type="term" value="C:cytoplasm"/>
    <property type="evidence" value="ECO:0007669"/>
    <property type="project" value="TreeGrafter"/>
</dbReference>
<name>A0AAX6IBW1_IRIPA</name>
<evidence type="ECO:0000256" key="1">
    <source>
        <dbReference type="SAM" id="MobiDB-lite"/>
    </source>
</evidence>
<feature type="region of interest" description="Disordered" evidence="1">
    <location>
        <begin position="1"/>
        <end position="53"/>
    </location>
</feature>
<dbReference type="Pfam" id="PF01266">
    <property type="entry name" value="DAO"/>
    <property type="match status" value="1"/>
</dbReference>
<evidence type="ECO:0000313" key="3">
    <source>
        <dbReference type="EMBL" id="KAJ6850413.1"/>
    </source>
</evidence>
<proteinExistence type="predicted"/>
<evidence type="ECO:0000259" key="2">
    <source>
        <dbReference type="Pfam" id="PF01266"/>
    </source>
</evidence>
<reference evidence="3" key="2">
    <citation type="submission" date="2023-04" db="EMBL/GenBank/DDBJ databases">
        <authorList>
            <person name="Bruccoleri R.E."/>
            <person name="Oakeley E.J."/>
            <person name="Faust A.-M."/>
            <person name="Dessus-Babus S."/>
            <person name="Altorfer M."/>
            <person name="Burckhardt D."/>
            <person name="Oertli M."/>
            <person name="Naumann U."/>
            <person name="Petersen F."/>
            <person name="Wong J."/>
        </authorList>
    </citation>
    <scope>NUCLEOTIDE SEQUENCE</scope>
    <source>
        <strain evidence="3">GSM-AAB239-AS_SAM_17_03QT</strain>
        <tissue evidence="3">Leaf</tissue>
    </source>
</reference>
<gene>
    <name evidence="3" type="ORF">M6B38_265060</name>
</gene>
<dbReference type="AlphaFoldDB" id="A0AAX6IBW1"/>
<dbReference type="PANTHER" id="PTHR13847:SF261">
    <property type="entry name" value="FAD-DEPENDENT OXIDOREDUCTASE FAMILY PROTEIN"/>
    <property type="match status" value="1"/>
</dbReference>
<comment type="caution">
    <text evidence="3">The sequence shown here is derived from an EMBL/GenBank/DDBJ whole genome shotgun (WGS) entry which is preliminary data.</text>
</comment>
<dbReference type="InterPro" id="IPR036188">
    <property type="entry name" value="FAD/NAD-bd_sf"/>
</dbReference>
<dbReference type="SUPFAM" id="SSF51905">
    <property type="entry name" value="FAD/NAD(P)-binding domain"/>
    <property type="match status" value="1"/>
</dbReference>
<dbReference type="Gene3D" id="3.50.50.60">
    <property type="entry name" value="FAD/NAD(P)-binding domain"/>
    <property type="match status" value="1"/>
</dbReference>
<dbReference type="InterPro" id="IPR006076">
    <property type="entry name" value="FAD-dep_OxRdtase"/>
</dbReference>
<feature type="compositionally biased region" description="Pro residues" evidence="1">
    <location>
        <begin position="1"/>
        <end position="20"/>
    </location>
</feature>
<protein>
    <submittedName>
        <fullName evidence="3">Thiamine biosynthesis oxidoreductase ThiO isoform X1</fullName>
    </submittedName>
</protein>
<feature type="domain" description="FAD dependent oxidoreductase" evidence="2">
    <location>
        <begin position="67"/>
        <end position="444"/>
    </location>
</feature>
<reference evidence="3" key="1">
    <citation type="journal article" date="2023" name="GigaByte">
        <title>Genome assembly of the bearded iris, Iris pallida Lam.</title>
        <authorList>
            <person name="Bruccoleri R.E."/>
            <person name="Oakeley E.J."/>
            <person name="Faust A.M.E."/>
            <person name="Altorfer M."/>
            <person name="Dessus-Babus S."/>
            <person name="Burckhardt D."/>
            <person name="Oertli M."/>
            <person name="Naumann U."/>
            <person name="Petersen F."/>
            <person name="Wong J."/>
        </authorList>
    </citation>
    <scope>NUCLEOTIDE SEQUENCE</scope>
    <source>
        <strain evidence="3">GSM-AAB239-AS_SAM_17_03QT</strain>
    </source>
</reference>
<dbReference type="Gene3D" id="3.30.9.10">
    <property type="entry name" value="D-Amino Acid Oxidase, subunit A, domain 2"/>
    <property type="match status" value="1"/>
</dbReference>
<dbReference type="Proteomes" id="UP001140949">
    <property type="component" value="Unassembled WGS sequence"/>
</dbReference>
<dbReference type="EMBL" id="JANAVB010003000">
    <property type="protein sequence ID" value="KAJ6850413.1"/>
    <property type="molecule type" value="Genomic_DNA"/>
</dbReference>
<keyword evidence="4" id="KW-1185">Reference proteome</keyword>
<sequence>MTPALRLPPPPLPLPIPNPNPNGRKHITPPFLSRPSSTPAPSPFPISSPSAKRRISCSQKRTAPARYAVLGAGFAGLSVAWHLFKHSPRESRVCVDIYDEVGVGGGASGASGGLLHPYSPKAKVLWRGGECWKECLKLLTVAEGAVQAKGLTLDASSFNFDKPIVLRRGILRPATTEKNAEILKENAQNCLQSCTLEVLDGDAAHCRVPNLHVPFNSAIYMPQAMNIHPKKYLQALFLACLNFTEGTTASDCEEREMKLYRLSVSSFHELAGKYDAVIVCLGAKYNTLLELKGKLPLRTCRGVIAQLQLPNLDISGEYPNDSPSILSDAWLAFQGPQSVLMGSTWDWNSRNYSSEVTPEELSKAFEELLPKASTVYPAINRWELAGARAGLRAMPPLTPLGSLPLLGCVNDLVEGRSGCDYWLVGGLGARGLLYHGLLGKLMAHAVISSDATVLPSELTSWKQTKLVGTS</sequence>
<organism evidence="3 4">
    <name type="scientific">Iris pallida</name>
    <name type="common">Sweet iris</name>
    <dbReference type="NCBI Taxonomy" id="29817"/>
    <lineage>
        <taxon>Eukaryota</taxon>
        <taxon>Viridiplantae</taxon>
        <taxon>Streptophyta</taxon>
        <taxon>Embryophyta</taxon>
        <taxon>Tracheophyta</taxon>
        <taxon>Spermatophyta</taxon>
        <taxon>Magnoliopsida</taxon>
        <taxon>Liliopsida</taxon>
        <taxon>Asparagales</taxon>
        <taxon>Iridaceae</taxon>
        <taxon>Iridoideae</taxon>
        <taxon>Irideae</taxon>
        <taxon>Iris</taxon>
    </lineage>
</organism>